<keyword evidence="1" id="KW-0812">Transmembrane</keyword>
<dbReference type="EMBL" id="CP036200">
    <property type="protein sequence ID" value="QBF83332.1"/>
    <property type="molecule type" value="Genomic_DNA"/>
</dbReference>
<evidence type="ECO:0000256" key="1">
    <source>
        <dbReference type="SAM" id="Phobius"/>
    </source>
</evidence>
<dbReference type="InterPro" id="IPR045584">
    <property type="entry name" value="Pilin-like"/>
</dbReference>
<dbReference type="RefSeq" id="WP_130600339.1">
    <property type="nucleotide sequence ID" value="NZ_CP036200.1"/>
</dbReference>
<dbReference type="Proteomes" id="UP000291106">
    <property type="component" value="Chromosome"/>
</dbReference>
<dbReference type="OrthoDB" id="5902365at2"/>
<accession>A0A411PIV5</accession>
<proteinExistence type="predicted"/>
<name>A0A411PIV5_9GAMM</name>
<dbReference type="PROSITE" id="PS00409">
    <property type="entry name" value="PROKAR_NTER_METHYL"/>
    <property type="match status" value="1"/>
</dbReference>
<sequence length="177" mass="18515">MINSVKMARGFTLIELVVVIIILGILAVVAAPKFINLQTDARTSTLNGLKGAIQGANTIAYSKAAINGVQDVGDAVASDSGTSRVDIGTGTDAKLNFGYLQSTDVELINAMDISLDTDPSNSADWYIELGEDGAKTAKLFQAGSPYIADDTKECFLEYTPAAAADQIPTYVVKASGC</sequence>
<evidence type="ECO:0000313" key="2">
    <source>
        <dbReference type="EMBL" id="QBF83332.1"/>
    </source>
</evidence>
<gene>
    <name evidence="2" type="ORF">EXU30_11935</name>
</gene>
<dbReference type="NCBIfam" id="TIGR02532">
    <property type="entry name" value="IV_pilin_GFxxxE"/>
    <property type="match status" value="1"/>
</dbReference>
<dbReference type="SUPFAM" id="SSF54523">
    <property type="entry name" value="Pili subunits"/>
    <property type="match status" value="1"/>
</dbReference>
<feature type="transmembrane region" description="Helical" evidence="1">
    <location>
        <begin position="12"/>
        <end position="35"/>
    </location>
</feature>
<keyword evidence="1" id="KW-1133">Transmembrane helix</keyword>
<dbReference type="InterPro" id="IPR012902">
    <property type="entry name" value="N_methyl_site"/>
</dbReference>
<dbReference type="Gene3D" id="3.30.700.10">
    <property type="entry name" value="Glycoprotein, Type 4 Pilin"/>
    <property type="match status" value="1"/>
</dbReference>
<organism evidence="2 3">
    <name type="scientific">Shewanella maritima</name>
    <dbReference type="NCBI Taxonomy" id="2520507"/>
    <lineage>
        <taxon>Bacteria</taxon>
        <taxon>Pseudomonadati</taxon>
        <taxon>Pseudomonadota</taxon>
        <taxon>Gammaproteobacteria</taxon>
        <taxon>Alteromonadales</taxon>
        <taxon>Shewanellaceae</taxon>
        <taxon>Shewanella</taxon>
    </lineage>
</organism>
<reference evidence="2 3" key="1">
    <citation type="submission" date="2019-02" db="EMBL/GenBank/DDBJ databases">
        <title>Shewanella sp. D4-2 isolated from Dokdo Island.</title>
        <authorList>
            <person name="Baek K."/>
        </authorList>
    </citation>
    <scope>NUCLEOTIDE SEQUENCE [LARGE SCALE GENOMIC DNA]</scope>
    <source>
        <strain evidence="2 3">D4-2</strain>
    </source>
</reference>
<dbReference type="Pfam" id="PF07963">
    <property type="entry name" value="N_methyl"/>
    <property type="match status" value="1"/>
</dbReference>
<protein>
    <submittedName>
        <fullName evidence="2">Prepilin-type N-terminal cleavage/methylation domain-containing protein</fullName>
    </submittedName>
</protein>
<keyword evidence="1" id="KW-0472">Membrane</keyword>
<dbReference type="KEGG" id="smai:EXU30_11935"/>
<evidence type="ECO:0000313" key="3">
    <source>
        <dbReference type="Proteomes" id="UP000291106"/>
    </source>
</evidence>
<dbReference type="AlphaFoldDB" id="A0A411PIV5"/>
<keyword evidence="3" id="KW-1185">Reference proteome</keyword>